<accession>D2UD79</accession>
<keyword evidence="1" id="KW-0540">Nuclease</keyword>
<dbReference type="Gene3D" id="3.10.450.30">
    <property type="entry name" value="Microbial ribonucleases"/>
    <property type="match status" value="1"/>
</dbReference>
<evidence type="ECO:0000256" key="1">
    <source>
        <dbReference type="ARBA" id="ARBA00022722"/>
    </source>
</evidence>
<keyword evidence="5" id="KW-1185">Reference proteome</keyword>
<sequence>MRKPVLLIAAVVLLIVGLWGIRALQQPPHPQFAPALGAAAQAPYAVPRSMSRATPPATQTWPVFLPPEARAAIALIQHGGPFPHRQDGSVLANRDNRLPARPPGYYREYTIDTPSPSARGTERIVTGGDPPEAWYYSDDHDASFRNVQVPRAGQTQ</sequence>
<dbReference type="InterPro" id="IPR016191">
    <property type="entry name" value="Ribonuclease/ribotoxin"/>
</dbReference>
<dbReference type="InterPro" id="IPR000026">
    <property type="entry name" value="N1-like"/>
</dbReference>
<evidence type="ECO:0000256" key="3">
    <source>
        <dbReference type="SAM" id="MobiDB-lite"/>
    </source>
</evidence>
<dbReference type="KEGG" id="xal:XALC_1114"/>
<evidence type="ECO:0000256" key="2">
    <source>
        <dbReference type="ARBA" id="ARBA00022801"/>
    </source>
</evidence>
<protein>
    <submittedName>
        <fullName evidence="4">Uncharacterized protein</fullName>
    </submittedName>
</protein>
<dbReference type="STRING" id="380358.XALC_1114"/>
<dbReference type="Pfam" id="PF00545">
    <property type="entry name" value="Ribonuclease"/>
    <property type="match status" value="1"/>
</dbReference>
<dbReference type="Proteomes" id="UP000001890">
    <property type="component" value="Chromosome"/>
</dbReference>
<dbReference type="GO" id="GO:0004521">
    <property type="term" value="F:RNA endonuclease activity"/>
    <property type="evidence" value="ECO:0007669"/>
    <property type="project" value="InterPro"/>
</dbReference>
<gene>
    <name evidence="4" type="ordered locus">XALc_1114</name>
</gene>
<evidence type="ECO:0000313" key="5">
    <source>
        <dbReference type="Proteomes" id="UP000001890"/>
    </source>
</evidence>
<feature type="region of interest" description="Disordered" evidence="3">
    <location>
        <begin position="84"/>
        <end position="141"/>
    </location>
</feature>
<organism evidence="4 5">
    <name type="scientific">Xanthomonas albilineans (strain GPE PC73 / CFBP 7063)</name>
    <dbReference type="NCBI Taxonomy" id="380358"/>
    <lineage>
        <taxon>Bacteria</taxon>
        <taxon>Pseudomonadati</taxon>
        <taxon>Pseudomonadota</taxon>
        <taxon>Gammaproteobacteria</taxon>
        <taxon>Lysobacterales</taxon>
        <taxon>Lysobacteraceae</taxon>
        <taxon>Xanthomonas</taxon>
    </lineage>
</organism>
<dbReference type="AlphaFoldDB" id="D2UD79"/>
<dbReference type="OrthoDB" id="5326845at2"/>
<proteinExistence type="predicted"/>
<dbReference type="SUPFAM" id="SSF53933">
    <property type="entry name" value="Microbial ribonucleases"/>
    <property type="match status" value="1"/>
</dbReference>
<dbReference type="GO" id="GO:0003723">
    <property type="term" value="F:RNA binding"/>
    <property type="evidence" value="ECO:0007669"/>
    <property type="project" value="InterPro"/>
</dbReference>
<dbReference type="PATRIC" id="fig|29447.3.peg.1114"/>
<dbReference type="GO" id="GO:0016787">
    <property type="term" value="F:hydrolase activity"/>
    <property type="evidence" value="ECO:0007669"/>
    <property type="project" value="UniProtKB-KW"/>
</dbReference>
<dbReference type="EMBL" id="FP565176">
    <property type="protein sequence ID" value="CBA15629.1"/>
    <property type="molecule type" value="Genomic_DNA"/>
</dbReference>
<dbReference type="RefSeq" id="WP_012915633.1">
    <property type="nucleotide sequence ID" value="NC_013722.1"/>
</dbReference>
<evidence type="ECO:0000313" key="4">
    <source>
        <dbReference type="EMBL" id="CBA15629.1"/>
    </source>
</evidence>
<keyword evidence="2" id="KW-0378">Hydrolase</keyword>
<dbReference type="GeneID" id="57876431"/>
<dbReference type="eggNOG" id="COG4290">
    <property type="taxonomic scope" value="Bacteria"/>
</dbReference>
<reference evidence="4 5" key="1">
    <citation type="journal article" date="2009" name="BMC Genomics">
        <title>The complete genome sequence of Xanthomonas albilineans provides new insights into the reductive genome evolution of the xylem-limited Xanthomonadaceae.</title>
        <authorList>
            <person name="Pieretti I."/>
            <person name="Royer M."/>
            <person name="Barbe V."/>
            <person name="Carrere S."/>
            <person name="Koebnik R."/>
            <person name="Cociancich S."/>
            <person name="Couloux A."/>
            <person name="Darrasse A."/>
            <person name="Gouzy J."/>
            <person name="Jacques M.A."/>
            <person name="Lauber E."/>
            <person name="Manceau C."/>
            <person name="Mangenot S."/>
            <person name="Poussier S."/>
            <person name="Segurens B."/>
            <person name="Szurek B."/>
            <person name="Verdier V."/>
            <person name="Arlat M."/>
            <person name="Rott P."/>
        </authorList>
    </citation>
    <scope>NUCLEOTIDE SEQUENCE [LARGE SCALE GENOMIC DNA]</scope>
    <source>
        <strain evidence="5">GPE PC73 / CFBP 7063</strain>
    </source>
</reference>
<name>D2UD79_XANAP</name>